<evidence type="ECO:0000313" key="2">
    <source>
        <dbReference type="Proteomes" id="UP000663124"/>
    </source>
</evidence>
<sequence length="39" mass="4674">MKIVPENKWAILQGHRNSRKIISYLKSLAFLCEILHFKF</sequence>
<organism evidence="1 2">
    <name type="scientific">Leptospira interrogans serovar Canicola</name>
    <dbReference type="NCBI Taxonomy" id="211880"/>
    <lineage>
        <taxon>Bacteria</taxon>
        <taxon>Pseudomonadati</taxon>
        <taxon>Spirochaetota</taxon>
        <taxon>Spirochaetia</taxon>
        <taxon>Leptospirales</taxon>
        <taxon>Leptospiraceae</taxon>
        <taxon>Leptospira</taxon>
    </lineage>
</organism>
<gene>
    <name evidence="1" type="ORF">Lepto782_08755</name>
</gene>
<evidence type="ECO:0000313" key="1">
    <source>
        <dbReference type="EMBL" id="QOI44489.1"/>
    </source>
</evidence>
<dbReference type="EMBL" id="CP043884">
    <property type="protein sequence ID" value="QOI44489.1"/>
    <property type="molecule type" value="Genomic_DNA"/>
</dbReference>
<protein>
    <submittedName>
        <fullName evidence="1">Transcriptional regulator</fullName>
    </submittedName>
</protein>
<name>A0AAP9WHD4_LEPIR</name>
<reference evidence="1" key="1">
    <citation type="submission" date="2019-09" db="EMBL/GenBank/DDBJ databases">
        <title>Comparative Genomics of Leptospira interrogans Reveals Genome Plasticity - A Common Adaptive Strategy for Survival in Various Hosts.</title>
        <authorList>
            <person name="Ramli S.R."/>
            <person name="Bunk B."/>
            <person name="Goris M."/>
            <person name="Bhuju S."/>
            <person name="Jarek M."/>
            <person name="Sproer C."/>
            <person name="Mustakim S."/>
            <person name="Strommenger B."/>
            <person name="Pessler F."/>
        </authorList>
    </citation>
    <scope>NUCLEOTIDE SEQUENCE</scope>
    <source>
        <strain evidence="1">782</strain>
    </source>
</reference>
<dbReference type="AlphaFoldDB" id="A0AAP9WHD4"/>
<proteinExistence type="predicted"/>
<accession>A0AAP9WHD4</accession>
<dbReference type="Proteomes" id="UP000663124">
    <property type="component" value="Chromosome 1"/>
</dbReference>